<evidence type="ECO:0000313" key="2">
    <source>
        <dbReference type="Proteomes" id="UP000291831"/>
    </source>
</evidence>
<gene>
    <name evidence="1" type="ORF">AEth_01537</name>
</gene>
<dbReference type="AlphaFoldDB" id="A0A8B3S124"/>
<organism evidence="1 2">
    <name type="scientific">Candidatus Argoarchaeum ethanivorans</name>
    <dbReference type="NCBI Taxonomy" id="2608793"/>
    <lineage>
        <taxon>Archaea</taxon>
        <taxon>Methanobacteriati</taxon>
        <taxon>Methanobacteriota</taxon>
        <taxon>Stenosarchaea group</taxon>
        <taxon>Methanomicrobia</taxon>
        <taxon>Methanosarcinales</taxon>
        <taxon>Methanosarcinales incertae sedis</taxon>
        <taxon>GOM Arc I cluster</taxon>
        <taxon>Candidatus Argoarchaeum</taxon>
    </lineage>
</organism>
<dbReference type="Proteomes" id="UP000291831">
    <property type="component" value="Unassembled WGS sequence"/>
</dbReference>
<sequence>MSEVGSVYAWQGEIDGNQLIGMQYLSKSSFGIFIAKEAKRIVIGFLDDDKVIGYHYLLKKDIKNLQTFFEGNTEIKELTKFEEKRPIGIMLGYELQLVNTSEKSIRMYANLPVFDDQVLFALTECNKEFCCVAFNLNELISIKALIDSFN</sequence>
<accession>A0A8B3S124</accession>
<comment type="caution">
    <text evidence="1">The sequence shown here is derived from an EMBL/GenBank/DDBJ whole genome shotgun (WGS) entry which is preliminary data.</text>
</comment>
<evidence type="ECO:0000313" key="1">
    <source>
        <dbReference type="EMBL" id="RZB28933.1"/>
    </source>
</evidence>
<protein>
    <submittedName>
        <fullName evidence="1">Uncharacterized protein</fullName>
    </submittedName>
</protein>
<dbReference type="EMBL" id="RPGO01000033">
    <property type="protein sequence ID" value="RZB28933.1"/>
    <property type="molecule type" value="Genomic_DNA"/>
</dbReference>
<reference evidence="2" key="1">
    <citation type="submission" date="2019-01" db="EMBL/GenBank/DDBJ databases">
        <title>Anaerobic oxidation of ethane by archaea from a marine hydrocarbon seep.</title>
        <authorList>
            <person name="Musat F."/>
        </authorList>
    </citation>
    <scope>NUCLEOTIDE SEQUENCE [LARGE SCALE GENOMIC DNA]</scope>
</reference>
<name>A0A8B3S124_9EURY</name>
<proteinExistence type="predicted"/>